<feature type="chain" id="PRO_5001815705" evidence="3">
    <location>
        <begin position="17"/>
        <end position="245"/>
    </location>
</feature>
<dbReference type="GO" id="GO:0008810">
    <property type="term" value="F:cellulase activity"/>
    <property type="evidence" value="ECO:0007669"/>
    <property type="project" value="InterPro"/>
</dbReference>
<keyword evidence="2" id="KW-0378">Hydrolase</keyword>
<keyword evidence="2" id="KW-0326">Glycosidase</keyword>
<dbReference type="SUPFAM" id="SSF49899">
    <property type="entry name" value="Concanavalin A-like lectins/glucanases"/>
    <property type="match status" value="1"/>
</dbReference>
<dbReference type="GO" id="GO:0000272">
    <property type="term" value="P:polysaccharide catabolic process"/>
    <property type="evidence" value="ECO:0007669"/>
    <property type="project" value="UniProtKB-KW"/>
</dbReference>
<evidence type="ECO:0000256" key="1">
    <source>
        <dbReference type="ARBA" id="ARBA00005519"/>
    </source>
</evidence>
<evidence type="ECO:0000256" key="2">
    <source>
        <dbReference type="RuleBase" id="RU361163"/>
    </source>
</evidence>
<dbReference type="STRING" id="857340.A0A086TGI4"/>
<organism evidence="4 5">
    <name type="scientific">Hapsidospora chrysogenum (strain ATCC 11550 / CBS 779.69 / DSM 880 / IAM 14645 / JCM 23072 / IMI 49137)</name>
    <name type="common">Acremonium chrysogenum</name>
    <dbReference type="NCBI Taxonomy" id="857340"/>
    <lineage>
        <taxon>Eukaryota</taxon>
        <taxon>Fungi</taxon>
        <taxon>Dikarya</taxon>
        <taxon>Ascomycota</taxon>
        <taxon>Pezizomycotina</taxon>
        <taxon>Sordariomycetes</taxon>
        <taxon>Hypocreomycetidae</taxon>
        <taxon>Hypocreales</taxon>
        <taxon>Bionectriaceae</taxon>
        <taxon>Hapsidospora</taxon>
    </lineage>
</organism>
<comment type="similarity">
    <text evidence="1 2">Belongs to the glycosyl hydrolase 12 (cellulase H) family.</text>
</comment>
<dbReference type="Pfam" id="PF01670">
    <property type="entry name" value="Glyco_hydro_12"/>
    <property type="match status" value="1"/>
</dbReference>
<protein>
    <submittedName>
        <fullName evidence="4">Xyloglucan-specific endo-beta-1,4-glucanase A-like protein</fullName>
    </submittedName>
</protein>
<dbReference type="PANTHER" id="PTHR34002:SF9">
    <property type="entry name" value="XYLOGLUCAN-SPECIFIC ENDO-BETA-1,4-GLUCANASE A"/>
    <property type="match status" value="1"/>
</dbReference>
<keyword evidence="3" id="KW-0732">Signal</keyword>
<evidence type="ECO:0000313" key="5">
    <source>
        <dbReference type="Proteomes" id="UP000029964"/>
    </source>
</evidence>
<dbReference type="Proteomes" id="UP000029964">
    <property type="component" value="Unassembled WGS sequence"/>
</dbReference>
<dbReference type="PANTHER" id="PTHR34002">
    <property type="entry name" value="BLR1656 PROTEIN"/>
    <property type="match status" value="1"/>
</dbReference>
<dbReference type="OrthoDB" id="89349at2759"/>
<dbReference type="InterPro" id="IPR013319">
    <property type="entry name" value="GH11/12"/>
</dbReference>
<evidence type="ECO:0000256" key="3">
    <source>
        <dbReference type="SAM" id="SignalP"/>
    </source>
</evidence>
<feature type="signal peptide" evidence="3">
    <location>
        <begin position="1"/>
        <end position="16"/>
    </location>
</feature>
<keyword evidence="2" id="KW-0119">Carbohydrate metabolism</keyword>
<dbReference type="Gene3D" id="2.60.120.180">
    <property type="match status" value="1"/>
</dbReference>
<dbReference type="InterPro" id="IPR002594">
    <property type="entry name" value="GH12"/>
</dbReference>
<dbReference type="AlphaFoldDB" id="A0A086TGI4"/>
<comment type="caution">
    <text evidence="4">The sequence shown here is derived from an EMBL/GenBank/DDBJ whole genome shotgun (WGS) entry which is preliminary data.</text>
</comment>
<name>A0A086TGI4_HAPC1</name>
<keyword evidence="2" id="KW-0624">Polysaccharide degradation</keyword>
<gene>
    <name evidence="4" type="ORF">ACRE_005720</name>
</gene>
<evidence type="ECO:0000313" key="4">
    <source>
        <dbReference type="EMBL" id="KFH48466.1"/>
    </source>
</evidence>
<sequence>MKTLAVTAGLLGVASAGPSLVARGTFCGDWDYEVSGPYTVYNNLWGKDSADSGEQCVTNNGLASDDTLSWSVEWTWVGAPSSVKSYPNVVVEAEPRPLADVNSINAKWDWSYTGDGDFTANVAFDLFTGDTADSEPVYEFMVWLGAFGGAGPISETGSPIGSVNLAGIEWQLYRGPNGQMTVFSFVASSGNVGSFSGDLTEFSSYLVAEHGVDDGQILQSVGAGTEPFIGSNVVFTTSSYSATVA</sequence>
<dbReference type="HOGENOM" id="CLU_051064_0_1_1"/>
<keyword evidence="5" id="KW-1185">Reference proteome</keyword>
<dbReference type="InterPro" id="IPR013320">
    <property type="entry name" value="ConA-like_dom_sf"/>
</dbReference>
<accession>A0A086TGI4</accession>
<dbReference type="EMBL" id="JPKY01000003">
    <property type="protein sequence ID" value="KFH48466.1"/>
    <property type="molecule type" value="Genomic_DNA"/>
</dbReference>
<proteinExistence type="inferred from homology"/>
<reference evidence="5" key="1">
    <citation type="journal article" date="2014" name="Genome Announc.">
        <title>Genome sequence and annotation of Acremonium chrysogenum, producer of the beta-lactam antibiotic cephalosporin C.</title>
        <authorList>
            <person name="Terfehr D."/>
            <person name="Dahlmann T.A."/>
            <person name="Specht T."/>
            <person name="Zadra I."/>
            <person name="Kuernsteiner H."/>
            <person name="Kueck U."/>
        </authorList>
    </citation>
    <scope>NUCLEOTIDE SEQUENCE [LARGE SCALE GENOMIC DNA]</scope>
    <source>
        <strain evidence="5">ATCC 11550 / CBS 779.69 / DSM 880 / IAM 14645 / JCM 23072 / IMI 49137</strain>
    </source>
</reference>